<proteinExistence type="predicted"/>
<evidence type="ECO:0000256" key="9">
    <source>
        <dbReference type="ARBA" id="ARBA00023136"/>
    </source>
</evidence>
<dbReference type="Pfam" id="PF02163">
    <property type="entry name" value="Peptidase_M50"/>
    <property type="match status" value="1"/>
</dbReference>
<evidence type="ECO:0000256" key="8">
    <source>
        <dbReference type="ARBA" id="ARBA00023049"/>
    </source>
</evidence>
<comment type="cofactor">
    <cofactor evidence="1">
        <name>Zn(2+)</name>
        <dbReference type="ChEBI" id="CHEBI:29105"/>
    </cofactor>
</comment>
<organism evidence="12 13">
    <name type="scientific">Linum tenue</name>
    <dbReference type="NCBI Taxonomy" id="586396"/>
    <lineage>
        <taxon>Eukaryota</taxon>
        <taxon>Viridiplantae</taxon>
        <taxon>Streptophyta</taxon>
        <taxon>Embryophyta</taxon>
        <taxon>Tracheophyta</taxon>
        <taxon>Spermatophyta</taxon>
        <taxon>Magnoliopsida</taxon>
        <taxon>eudicotyledons</taxon>
        <taxon>Gunneridae</taxon>
        <taxon>Pentapetalae</taxon>
        <taxon>rosids</taxon>
        <taxon>fabids</taxon>
        <taxon>Malpighiales</taxon>
        <taxon>Linaceae</taxon>
        <taxon>Linum</taxon>
    </lineage>
</organism>
<accession>A0AAV0NP45</accession>
<keyword evidence="9 10" id="KW-0472">Membrane</keyword>
<feature type="domain" description="Peptidase M50" evidence="11">
    <location>
        <begin position="2"/>
        <end position="117"/>
    </location>
</feature>
<sequence>MDAFNFSGREFVGLTYNVLDSLRQTVMNFSQTASKVAGPVAIIAVGAEVARSNVDGLYQFAALLNLNLAVINLLPLPALDGGSLALIAVEAARGGRKLPLEVEQRIMSSGITLVLLLGMFLIVRDTLNLDFIREML</sequence>
<name>A0AAV0NP45_9ROSI</name>
<keyword evidence="13" id="KW-1185">Reference proteome</keyword>
<protein>
    <recommendedName>
        <fullName evidence="11">Peptidase M50 domain-containing protein</fullName>
    </recommendedName>
</protein>
<evidence type="ECO:0000313" key="13">
    <source>
        <dbReference type="Proteomes" id="UP001154282"/>
    </source>
</evidence>
<dbReference type="AlphaFoldDB" id="A0AAV0NP45"/>
<evidence type="ECO:0000256" key="1">
    <source>
        <dbReference type="ARBA" id="ARBA00001947"/>
    </source>
</evidence>
<dbReference type="InterPro" id="IPR004387">
    <property type="entry name" value="Pept_M50_Zn"/>
</dbReference>
<evidence type="ECO:0000313" key="12">
    <source>
        <dbReference type="EMBL" id="CAI0460454.1"/>
    </source>
</evidence>
<evidence type="ECO:0000256" key="4">
    <source>
        <dbReference type="ARBA" id="ARBA00022692"/>
    </source>
</evidence>
<evidence type="ECO:0000256" key="6">
    <source>
        <dbReference type="ARBA" id="ARBA00022833"/>
    </source>
</evidence>
<dbReference type="EMBL" id="CAMGYJ010000008">
    <property type="protein sequence ID" value="CAI0460454.1"/>
    <property type="molecule type" value="Genomic_DNA"/>
</dbReference>
<comment type="caution">
    <text evidence="12">The sequence shown here is derived from an EMBL/GenBank/DDBJ whole genome shotgun (WGS) entry which is preliminary data.</text>
</comment>
<dbReference type="Proteomes" id="UP001154282">
    <property type="component" value="Unassembled WGS sequence"/>
</dbReference>
<keyword evidence="6" id="KW-0862">Zinc</keyword>
<reference evidence="12" key="1">
    <citation type="submission" date="2022-08" db="EMBL/GenBank/DDBJ databases">
        <authorList>
            <person name="Gutierrez-Valencia J."/>
        </authorList>
    </citation>
    <scope>NUCLEOTIDE SEQUENCE</scope>
</reference>
<evidence type="ECO:0000256" key="7">
    <source>
        <dbReference type="ARBA" id="ARBA00022989"/>
    </source>
</evidence>
<keyword evidence="4 10" id="KW-0812">Transmembrane</keyword>
<gene>
    <name evidence="12" type="ORF">LITE_LOCUS34474</name>
</gene>
<dbReference type="PANTHER" id="PTHR42837">
    <property type="entry name" value="REGULATOR OF SIGMA-E PROTEASE RSEP"/>
    <property type="match status" value="1"/>
</dbReference>
<keyword evidence="8" id="KW-0482">Metalloprotease</keyword>
<evidence type="ECO:0000256" key="10">
    <source>
        <dbReference type="SAM" id="Phobius"/>
    </source>
</evidence>
<keyword evidence="3" id="KW-0645">Protease</keyword>
<keyword evidence="5" id="KW-0378">Hydrolase</keyword>
<feature type="transmembrane region" description="Helical" evidence="10">
    <location>
        <begin position="106"/>
        <end position="123"/>
    </location>
</feature>
<comment type="subcellular location">
    <subcellularLocation>
        <location evidence="2">Membrane</location>
        <topology evidence="2">Multi-pass membrane protein</topology>
    </subcellularLocation>
</comment>
<keyword evidence="7 10" id="KW-1133">Transmembrane helix</keyword>
<evidence type="ECO:0000259" key="11">
    <source>
        <dbReference type="Pfam" id="PF02163"/>
    </source>
</evidence>
<evidence type="ECO:0000256" key="5">
    <source>
        <dbReference type="ARBA" id="ARBA00022801"/>
    </source>
</evidence>
<dbReference type="GO" id="GO:0004222">
    <property type="term" value="F:metalloendopeptidase activity"/>
    <property type="evidence" value="ECO:0007669"/>
    <property type="project" value="InterPro"/>
</dbReference>
<dbReference type="GO" id="GO:0016020">
    <property type="term" value="C:membrane"/>
    <property type="evidence" value="ECO:0007669"/>
    <property type="project" value="UniProtKB-SubCell"/>
</dbReference>
<evidence type="ECO:0000256" key="3">
    <source>
        <dbReference type="ARBA" id="ARBA00022670"/>
    </source>
</evidence>
<evidence type="ECO:0000256" key="2">
    <source>
        <dbReference type="ARBA" id="ARBA00004141"/>
    </source>
</evidence>
<dbReference type="InterPro" id="IPR008915">
    <property type="entry name" value="Peptidase_M50"/>
</dbReference>
<dbReference type="PANTHER" id="PTHR42837:SF2">
    <property type="entry name" value="MEMBRANE METALLOPROTEASE ARASP2, CHLOROPLASTIC-RELATED"/>
    <property type="match status" value="1"/>
</dbReference>
<dbReference type="GO" id="GO:0006508">
    <property type="term" value="P:proteolysis"/>
    <property type="evidence" value="ECO:0007669"/>
    <property type="project" value="UniProtKB-KW"/>
</dbReference>